<accession>B6Q710</accession>
<dbReference type="AlphaFoldDB" id="B6Q710"/>
<dbReference type="SUPFAM" id="SSF55729">
    <property type="entry name" value="Acyl-CoA N-acyltransferases (Nat)"/>
    <property type="match status" value="1"/>
</dbReference>
<dbReference type="InterPro" id="IPR016181">
    <property type="entry name" value="Acyl_CoA_acyltransferase"/>
</dbReference>
<dbReference type="Pfam" id="PF00583">
    <property type="entry name" value="Acetyltransf_1"/>
    <property type="match status" value="1"/>
</dbReference>
<dbReference type="CDD" id="cd04301">
    <property type="entry name" value="NAT_SF"/>
    <property type="match status" value="1"/>
</dbReference>
<dbReference type="GO" id="GO:0016747">
    <property type="term" value="F:acyltransferase activity, transferring groups other than amino-acyl groups"/>
    <property type="evidence" value="ECO:0007669"/>
    <property type="project" value="InterPro"/>
</dbReference>
<dbReference type="EMBL" id="DS995899">
    <property type="protein sequence ID" value="EEA27700.1"/>
    <property type="molecule type" value="Genomic_DNA"/>
</dbReference>
<feature type="domain" description="N-acetyltransferase" evidence="1">
    <location>
        <begin position="12"/>
        <end position="172"/>
    </location>
</feature>
<evidence type="ECO:0000313" key="2">
    <source>
        <dbReference type="EMBL" id="EEA27700.1"/>
    </source>
</evidence>
<name>B6Q710_TALMQ</name>
<evidence type="ECO:0000259" key="1">
    <source>
        <dbReference type="PROSITE" id="PS51186"/>
    </source>
</evidence>
<reference evidence="3" key="1">
    <citation type="journal article" date="2015" name="Genome Announc.">
        <title>Genome sequence of the AIDS-associated pathogen Penicillium marneffei (ATCC18224) and its near taxonomic relative Talaromyces stipitatus (ATCC10500).</title>
        <authorList>
            <person name="Nierman W.C."/>
            <person name="Fedorova-Abrams N.D."/>
            <person name="Andrianopoulos A."/>
        </authorList>
    </citation>
    <scope>NUCLEOTIDE SEQUENCE [LARGE SCALE GENOMIC DNA]</scope>
    <source>
        <strain evidence="3">ATCC 18224 / CBS 334.59 / QM 7333</strain>
    </source>
</reference>
<dbReference type="PANTHER" id="PTHR47542:SF2">
    <property type="entry name" value="ACYL-COA N-ACYLTRANSFERASES (NAT) SUPERFAMILY PROTEIN"/>
    <property type="match status" value="1"/>
</dbReference>
<proteinExistence type="predicted"/>
<dbReference type="VEuPathDB" id="FungiDB:PMAA_025520"/>
<dbReference type="STRING" id="441960.B6Q710"/>
<keyword evidence="3" id="KW-1185">Reference proteome</keyword>
<dbReference type="PROSITE" id="PS51186">
    <property type="entry name" value="GNAT"/>
    <property type="match status" value="1"/>
</dbReference>
<dbReference type="PANTHER" id="PTHR47542">
    <property type="entry name" value="ACYL-COA N-ACYLTRANSFERASES (NAT) SUPERFAMILY PROTEIN"/>
    <property type="match status" value="1"/>
</dbReference>
<keyword evidence="2" id="KW-0808">Transferase</keyword>
<sequence length="174" mass="19963">MEECFKIADLHSSSRSEALEILTKIARIEKKAFPTNEAFEFDIKLWKKSNTRVLYATTLNTTTENSKVSGSDDNVVVAYLVYVRHRNTALLHKLCVVEQYRRKGIGERLLLHTIKERLVTNEPGCEYIQLWVDKARVAARSLYTKCGFEGKEEVLDYYAKGRTGIRMVLALQVS</sequence>
<organism evidence="2 3">
    <name type="scientific">Talaromyces marneffei (strain ATCC 18224 / CBS 334.59 / QM 7333)</name>
    <name type="common">Penicillium marneffei</name>
    <dbReference type="NCBI Taxonomy" id="441960"/>
    <lineage>
        <taxon>Eukaryota</taxon>
        <taxon>Fungi</taxon>
        <taxon>Dikarya</taxon>
        <taxon>Ascomycota</taxon>
        <taxon>Pezizomycotina</taxon>
        <taxon>Eurotiomycetes</taxon>
        <taxon>Eurotiomycetidae</taxon>
        <taxon>Eurotiales</taxon>
        <taxon>Trichocomaceae</taxon>
        <taxon>Talaromyces</taxon>
        <taxon>Talaromyces sect. Talaromyces</taxon>
    </lineage>
</organism>
<protein>
    <submittedName>
        <fullName evidence="2">Acetyltransferase, GNAT family</fullName>
    </submittedName>
</protein>
<dbReference type="InterPro" id="IPR000182">
    <property type="entry name" value="GNAT_dom"/>
</dbReference>
<evidence type="ECO:0000313" key="3">
    <source>
        <dbReference type="Proteomes" id="UP000001294"/>
    </source>
</evidence>
<dbReference type="PhylomeDB" id="B6Q710"/>
<dbReference type="Gene3D" id="3.40.630.30">
    <property type="match status" value="1"/>
</dbReference>
<dbReference type="Proteomes" id="UP000001294">
    <property type="component" value="Unassembled WGS sequence"/>
</dbReference>
<dbReference type="HOGENOM" id="CLU_013985_9_0_1"/>
<gene>
    <name evidence="2" type="ORF">PMAA_025520</name>
</gene>